<evidence type="ECO:0000313" key="7">
    <source>
        <dbReference type="EMBL" id="OGN01235.1"/>
    </source>
</evidence>
<name>A0A1F8EK48_9BACT</name>
<evidence type="ECO:0000259" key="5">
    <source>
        <dbReference type="Pfam" id="PF02775"/>
    </source>
</evidence>
<comment type="caution">
    <text evidence="7">The sequence shown here is derived from an EMBL/GenBank/DDBJ whole genome shotgun (WGS) entry which is preliminary data.</text>
</comment>
<dbReference type="PANTHER" id="PTHR18968:SF142">
    <property type="entry name" value="ACETOLACTATE SYNTHASE"/>
    <property type="match status" value="1"/>
</dbReference>
<keyword evidence="2 3" id="KW-0786">Thiamine pyrophosphate</keyword>
<feature type="domain" description="Thiamine pyrophosphate enzyme N-terminal TPP-binding" evidence="6">
    <location>
        <begin position="1"/>
        <end position="121"/>
    </location>
</feature>
<accession>A0A1F8EK48</accession>
<dbReference type="InterPro" id="IPR029061">
    <property type="entry name" value="THDP-binding"/>
</dbReference>
<dbReference type="GO" id="GO:0005948">
    <property type="term" value="C:acetolactate synthase complex"/>
    <property type="evidence" value="ECO:0007669"/>
    <property type="project" value="TreeGrafter"/>
</dbReference>
<dbReference type="Pfam" id="PF00205">
    <property type="entry name" value="TPP_enzyme_M"/>
    <property type="match status" value="1"/>
</dbReference>
<feature type="domain" description="Thiamine pyrophosphate enzyme TPP-binding" evidence="5">
    <location>
        <begin position="408"/>
        <end position="557"/>
    </location>
</feature>
<dbReference type="Gene3D" id="3.40.50.970">
    <property type="match status" value="2"/>
</dbReference>
<dbReference type="FunFam" id="3.40.50.970:FF:000007">
    <property type="entry name" value="Acetolactate synthase"/>
    <property type="match status" value="1"/>
</dbReference>
<dbReference type="Pfam" id="PF02776">
    <property type="entry name" value="TPP_enzyme_N"/>
    <property type="match status" value="1"/>
</dbReference>
<organism evidence="7 8">
    <name type="scientific">Candidatus Yanofskybacteria bacterium RIFCSPHIGHO2_01_FULL_41_53</name>
    <dbReference type="NCBI Taxonomy" id="1802663"/>
    <lineage>
        <taxon>Bacteria</taxon>
        <taxon>Candidatus Yanofskyibacteriota</taxon>
    </lineage>
</organism>
<dbReference type="InterPro" id="IPR012001">
    <property type="entry name" value="Thiamin_PyroP_enz_TPP-bd_dom"/>
</dbReference>
<gene>
    <name evidence="7" type="ORF">A2650_02380</name>
</gene>
<dbReference type="AlphaFoldDB" id="A0A1F8EK48"/>
<dbReference type="Gene3D" id="3.40.50.1220">
    <property type="entry name" value="TPP-binding domain"/>
    <property type="match status" value="1"/>
</dbReference>
<evidence type="ECO:0000313" key="8">
    <source>
        <dbReference type="Proteomes" id="UP000177117"/>
    </source>
</evidence>
<evidence type="ECO:0000256" key="3">
    <source>
        <dbReference type="RuleBase" id="RU362132"/>
    </source>
</evidence>
<evidence type="ECO:0000256" key="2">
    <source>
        <dbReference type="ARBA" id="ARBA00023052"/>
    </source>
</evidence>
<dbReference type="GO" id="GO:0003984">
    <property type="term" value="F:acetolactate synthase activity"/>
    <property type="evidence" value="ECO:0007669"/>
    <property type="project" value="TreeGrafter"/>
</dbReference>
<dbReference type="InterPro" id="IPR012000">
    <property type="entry name" value="Thiamin_PyroP_enz_cen_dom"/>
</dbReference>
<dbReference type="GO" id="GO:0009099">
    <property type="term" value="P:L-valine biosynthetic process"/>
    <property type="evidence" value="ECO:0007669"/>
    <property type="project" value="TreeGrafter"/>
</dbReference>
<dbReference type="SUPFAM" id="SSF52518">
    <property type="entry name" value="Thiamin diphosphate-binding fold (THDP-binding)"/>
    <property type="match status" value="2"/>
</dbReference>
<dbReference type="InterPro" id="IPR000399">
    <property type="entry name" value="TPP-bd_CS"/>
</dbReference>
<sequence>MKLTDYLAQYLADLGIKKVFLITGGACAHIVDSLGKNPNIDYVCMQHEQAAAMAADAYARVTKNIGVAVATSGPGATNLITGVCCSYFDSIPTLMITGQVNLWETKGERKIRQFGFQETDIVDIVQPITKFAEIVKDPDNIKYLLDKAVYIAKSERPGPVWLDIPMNVQHAEIEPDRLIGFDPEIYHEHDEPPLQKYTDLTSYDMWGILGKLKKSKRPIIIAGSGIKLGRAENEFLKTLSVLKIPVVSTWSGIDILPHDHELYIGQFGVYGNRAANFAVQNSDLLLSLGSRLDTRQTGGQPKTFAREAFKIVVDIDKTELDKQWVIADMPINADVNDFLTKLNIFVSYSDDHLPNFSDWHSICLNWKQKYPAVLPEYYQQEGSVNSYVFIKALSEKLPPNSIIIPDQGGNLTWTIQGFKVKSGHRLFSAFGNSPMGYAMPASIGAAFADPTANIICIDGDGGFQMNIQDLQTIRHYNLPIKMFILNNNSYGIIKQFQEVYFEGRYEATVKETGYTAPDFVKVAQAYGIVAETIRDHSGIDQKLDRVLAFEGPIICDVRLDESQKLVPKLVAIKTADGKYISKPIEDMIPLLPRDEFKENMIVKPLEENDGTKKPSEIN</sequence>
<dbReference type="EMBL" id="MGJD01000008">
    <property type="protein sequence ID" value="OGN01235.1"/>
    <property type="molecule type" value="Genomic_DNA"/>
</dbReference>
<evidence type="ECO:0008006" key="9">
    <source>
        <dbReference type="Google" id="ProtNLM"/>
    </source>
</evidence>
<evidence type="ECO:0000256" key="1">
    <source>
        <dbReference type="ARBA" id="ARBA00007812"/>
    </source>
</evidence>
<dbReference type="Proteomes" id="UP000177117">
    <property type="component" value="Unassembled WGS sequence"/>
</dbReference>
<dbReference type="SUPFAM" id="SSF52467">
    <property type="entry name" value="DHS-like NAD/FAD-binding domain"/>
    <property type="match status" value="1"/>
</dbReference>
<feature type="domain" description="Thiamine pyrophosphate enzyme central" evidence="4">
    <location>
        <begin position="210"/>
        <end position="342"/>
    </location>
</feature>
<dbReference type="GO" id="GO:0050660">
    <property type="term" value="F:flavin adenine dinucleotide binding"/>
    <property type="evidence" value="ECO:0007669"/>
    <property type="project" value="TreeGrafter"/>
</dbReference>
<dbReference type="PROSITE" id="PS00187">
    <property type="entry name" value="TPP_ENZYMES"/>
    <property type="match status" value="1"/>
</dbReference>
<reference evidence="7 8" key="1">
    <citation type="journal article" date="2016" name="Nat. Commun.">
        <title>Thousands of microbial genomes shed light on interconnected biogeochemical processes in an aquifer system.</title>
        <authorList>
            <person name="Anantharaman K."/>
            <person name="Brown C.T."/>
            <person name="Hug L.A."/>
            <person name="Sharon I."/>
            <person name="Castelle C.J."/>
            <person name="Probst A.J."/>
            <person name="Thomas B.C."/>
            <person name="Singh A."/>
            <person name="Wilkins M.J."/>
            <person name="Karaoz U."/>
            <person name="Brodie E.L."/>
            <person name="Williams K.H."/>
            <person name="Hubbard S.S."/>
            <person name="Banfield J.F."/>
        </authorList>
    </citation>
    <scope>NUCLEOTIDE SEQUENCE [LARGE SCALE GENOMIC DNA]</scope>
</reference>
<dbReference type="InterPro" id="IPR011766">
    <property type="entry name" value="TPP_enzyme_TPP-bd"/>
</dbReference>
<dbReference type="CDD" id="cd07035">
    <property type="entry name" value="TPP_PYR_POX_like"/>
    <property type="match status" value="1"/>
</dbReference>
<dbReference type="Pfam" id="PF02775">
    <property type="entry name" value="TPP_enzyme_C"/>
    <property type="match status" value="1"/>
</dbReference>
<dbReference type="GO" id="GO:0009097">
    <property type="term" value="P:isoleucine biosynthetic process"/>
    <property type="evidence" value="ECO:0007669"/>
    <property type="project" value="TreeGrafter"/>
</dbReference>
<proteinExistence type="inferred from homology"/>
<dbReference type="GO" id="GO:0000287">
    <property type="term" value="F:magnesium ion binding"/>
    <property type="evidence" value="ECO:0007669"/>
    <property type="project" value="InterPro"/>
</dbReference>
<comment type="similarity">
    <text evidence="1 3">Belongs to the TPP enzyme family.</text>
</comment>
<dbReference type="PANTHER" id="PTHR18968">
    <property type="entry name" value="THIAMINE PYROPHOSPHATE ENZYMES"/>
    <property type="match status" value="1"/>
</dbReference>
<dbReference type="InterPro" id="IPR029035">
    <property type="entry name" value="DHS-like_NAD/FAD-binding_dom"/>
</dbReference>
<dbReference type="GO" id="GO:0030976">
    <property type="term" value="F:thiamine pyrophosphate binding"/>
    <property type="evidence" value="ECO:0007669"/>
    <property type="project" value="InterPro"/>
</dbReference>
<protein>
    <recommendedName>
        <fullName evidence="9">Acetolactate synthase</fullName>
    </recommendedName>
</protein>
<dbReference type="InterPro" id="IPR045229">
    <property type="entry name" value="TPP_enz"/>
</dbReference>
<evidence type="ECO:0000259" key="4">
    <source>
        <dbReference type="Pfam" id="PF00205"/>
    </source>
</evidence>
<evidence type="ECO:0000259" key="6">
    <source>
        <dbReference type="Pfam" id="PF02776"/>
    </source>
</evidence>